<name>A0ABS0XMY1_9SPHN</name>
<keyword evidence="2" id="KW-1185">Reference proteome</keyword>
<dbReference type="Proteomes" id="UP000640426">
    <property type="component" value="Unassembled WGS sequence"/>
</dbReference>
<reference evidence="2" key="1">
    <citation type="submission" date="2020-12" db="EMBL/GenBank/DDBJ databases">
        <title>Hymenobacter sp.</title>
        <authorList>
            <person name="Kim M.K."/>
        </authorList>
    </citation>
    <scope>NUCLEOTIDE SEQUENCE [LARGE SCALE GENOMIC DNA]</scope>
    <source>
        <strain evidence="2">BT553</strain>
    </source>
</reference>
<comment type="caution">
    <text evidence="1">The sequence shown here is derived from an EMBL/GenBank/DDBJ whole genome shotgun (WGS) entry which is preliminary data.</text>
</comment>
<dbReference type="EMBL" id="JAELXS010000003">
    <property type="protein sequence ID" value="MBJ6121372.1"/>
    <property type="molecule type" value="Genomic_DNA"/>
</dbReference>
<organism evidence="1 2">
    <name type="scientific">Sphingomonas mollis</name>
    <dbReference type="NCBI Taxonomy" id="2795726"/>
    <lineage>
        <taxon>Bacteria</taxon>
        <taxon>Pseudomonadati</taxon>
        <taxon>Pseudomonadota</taxon>
        <taxon>Alphaproteobacteria</taxon>
        <taxon>Sphingomonadales</taxon>
        <taxon>Sphingomonadaceae</taxon>
        <taxon>Sphingomonas</taxon>
    </lineage>
</organism>
<proteinExistence type="predicted"/>
<sequence length="147" mass="16427">MTNPAPDMELPASTPVIRTMPAKLSPIDICVTIKNVAASPTSNAAGVVRQNDDAVIFRRMRAMIRDFGNKPNKHDLAINLITVCIWEGWDTGVRIVGALHTIGLHRAHVVQVLAENNGADPDRYRWHLTEDHRYRLHPDNDANDNPH</sequence>
<dbReference type="RefSeq" id="WP_199036213.1">
    <property type="nucleotide sequence ID" value="NZ_JAELXS010000003.1"/>
</dbReference>
<gene>
    <name evidence="1" type="ORF">JAO74_06165</name>
</gene>
<evidence type="ECO:0000313" key="2">
    <source>
        <dbReference type="Proteomes" id="UP000640426"/>
    </source>
</evidence>
<evidence type="ECO:0000313" key="1">
    <source>
        <dbReference type="EMBL" id="MBJ6121372.1"/>
    </source>
</evidence>
<accession>A0ABS0XMY1</accession>
<protein>
    <submittedName>
        <fullName evidence="1">Uncharacterized protein</fullName>
    </submittedName>
</protein>